<dbReference type="InterPro" id="IPR050112">
    <property type="entry name" value="Urease_alpha_subunit"/>
</dbReference>
<feature type="binding site" evidence="6 9">
    <location>
        <position position="138"/>
    </location>
    <ligand>
        <name>Ni(2+)</name>
        <dbReference type="ChEBI" id="CHEBI:49786"/>
        <label>1</label>
    </ligand>
</feature>
<dbReference type="GO" id="GO:0009039">
    <property type="term" value="F:urease activity"/>
    <property type="evidence" value="ECO:0007669"/>
    <property type="project" value="UniProtKB-UniRule"/>
</dbReference>
<dbReference type="Gene3D" id="2.30.40.10">
    <property type="entry name" value="Urease, subunit C, domain 1"/>
    <property type="match status" value="1"/>
</dbReference>
<dbReference type="Proteomes" id="UP000320730">
    <property type="component" value="Unassembled WGS sequence"/>
</dbReference>
<evidence type="ECO:0000256" key="7">
    <source>
        <dbReference type="NCBIfam" id="TIGR01792"/>
    </source>
</evidence>
<evidence type="ECO:0000256" key="5">
    <source>
        <dbReference type="ARBA" id="ARBA00047778"/>
    </source>
</evidence>
<evidence type="ECO:0000256" key="11">
    <source>
        <dbReference type="PROSITE-ProRule" id="PRU00700"/>
    </source>
</evidence>
<dbReference type="PANTHER" id="PTHR43440:SF1">
    <property type="entry name" value="UREASE"/>
    <property type="match status" value="1"/>
</dbReference>
<comment type="PTM">
    <text evidence="8">Carbamylation allows a single lysine to coordinate two nickel ions.</text>
</comment>
<dbReference type="InterPro" id="IPR011612">
    <property type="entry name" value="Urease_alpha_N_dom"/>
</dbReference>
<feature type="domain" description="Urease" evidence="14">
    <location>
        <begin position="131"/>
        <end position="569"/>
    </location>
</feature>
<dbReference type="PANTHER" id="PTHR43440">
    <property type="entry name" value="UREASE"/>
    <property type="match status" value="1"/>
</dbReference>
<evidence type="ECO:0000256" key="4">
    <source>
        <dbReference type="ARBA" id="ARBA00022801"/>
    </source>
</evidence>
<feature type="binding site" evidence="6 11">
    <location>
        <position position="221"/>
    </location>
    <ligand>
        <name>substrate</name>
    </ligand>
</feature>
<comment type="similarity">
    <text evidence="6 13">Belongs to the metallo-dependent hydrolases superfamily. Urease alpha subunit family.</text>
</comment>
<dbReference type="GO" id="GO:0005737">
    <property type="term" value="C:cytoplasm"/>
    <property type="evidence" value="ECO:0007669"/>
    <property type="project" value="UniProtKB-SubCell"/>
</dbReference>
<comment type="PTM">
    <text evidence="6">Carboxylation allows a single lysine to coordinate two nickel ions.</text>
</comment>
<feature type="binding site" evidence="6 9">
    <location>
        <position position="248"/>
    </location>
    <ligand>
        <name>Ni(2+)</name>
        <dbReference type="ChEBI" id="CHEBI:49786"/>
        <label>2</label>
    </ligand>
</feature>
<proteinExistence type="inferred from homology"/>
<keyword evidence="4 6" id="KW-0378">Hydrolase</keyword>
<comment type="subunit">
    <text evidence="6">Heterotrimer of UreA (gamma), UreB (beta) and UreC (alpha) subunits. Three heterotrimers associate to form the active enzyme.</text>
</comment>
<feature type="binding site" evidence="6 9">
    <location>
        <position position="136"/>
    </location>
    <ligand>
        <name>Ni(2+)</name>
        <dbReference type="ChEBI" id="CHEBI:49786"/>
        <label>1</label>
    </ligand>
</feature>
<keyword evidence="3 6" id="KW-0479">Metal-binding</keyword>
<evidence type="ECO:0000313" key="15">
    <source>
        <dbReference type="EMBL" id="TRV27895.1"/>
    </source>
</evidence>
<evidence type="ECO:0000256" key="10">
    <source>
        <dbReference type="PIRSR" id="PIRSR611612-52"/>
    </source>
</evidence>
<evidence type="ECO:0000313" key="16">
    <source>
        <dbReference type="Proteomes" id="UP000320730"/>
    </source>
</evidence>
<evidence type="ECO:0000256" key="8">
    <source>
        <dbReference type="PIRSR" id="PIRSR611612-50"/>
    </source>
</evidence>
<dbReference type="GO" id="GO:0016151">
    <property type="term" value="F:nickel cation binding"/>
    <property type="evidence" value="ECO:0007669"/>
    <property type="project" value="UniProtKB-UniRule"/>
</dbReference>
<evidence type="ECO:0000256" key="6">
    <source>
        <dbReference type="HAMAP-Rule" id="MF_01953"/>
    </source>
</evidence>
<dbReference type="PROSITE" id="PS01120">
    <property type="entry name" value="UREASE_1"/>
    <property type="match status" value="1"/>
</dbReference>
<comment type="pathway">
    <text evidence="1 6">Nitrogen metabolism; urea degradation; CO(2) and NH(3) from urea (urease route): step 1/1.</text>
</comment>
<evidence type="ECO:0000256" key="3">
    <source>
        <dbReference type="ARBA" id="ARBA00022723"/>
    </source>
</evidence>
<dbReference type="CDD" id="cd00375">
    <property type="entry name" value="Urease_alpha"/>
    <property type="match status" value="1"/>
</dbReference>
<dbReference type="NCBIfam" id="TIGR01792">
    <property type="entry name" value="urease_alph"/>
    <property type="match status" value="1"/>
</dbReference>
<dbReference type="InterPro" id="IPR017950">
    <property type="entry name" value="Urease_AS"/>
</dbReference>
<comment type="subcellular location">
    <subcellularLocation>
        <location evidence="6 11">Cytoplasm</location>
    </subcellularLocation>
</comment>
<dbReference type="GO" id="GO:0043419">
    <property type="term" value="P:urea catabolic process"/>
    <property type="evidence" value="ECO:0007669"/>
    <property type="project" value="UniProtKB-UniRule"/>
</dbReference>
<comment type="catalytic activity">
    <reaction evidence="5 6 12">
        <text>urea + 2 H2O + H(+) = hydrogencarbonate + 2 NH4(+)</text>
        <dbReference type="Rhea" id="RHEA:20557"/>
        <dbReference type="ChEBI" id="CHEBI:15377"/>
        <dbReference type="ChEBI" id="CHEBI:15378"/>
        <dbReference type="ChEBI" id="CHEBI:16199"/>
        <dbReference type="ChEBI" id="CHEBI:17544"/>
        <dbReference type="ChEBI" id="CHEBI:28938"/>
        <dbReference type="EC" id="3.5.1.5"/>
    </reaction>
</comment>
<organism evidence="15 16">
    <name type="scientific">Microcystis flos-aquae Mf_WU_F_19750830_S460</name>
    <dbReference type="NCBI Taxonomy" id="2486237"/>
    <lineage>
        <taxon>Bacteria</taxon>
        <taxon>Bacillati</taxon>
        <taxon>Cyanobacteriota</taxon>
        <taxon>Cyanophyceae</taxon>
        <taxon>Oscillatoriophycideae</taxon>
        <taxon>Chroococcales</taxon>
        <taxon>Microcystaceae</taxon>
        <taxon>Microcystis</taxon>
    </lineage>
</organism>
<dbReference type="PRINTS" id="PR01752">
    <property type="entry name" value="UREASE"/>
</dbReference>
<dbReference type="EMBL" id="SFAN01000003">
    <property type="protein sequence ID" value="TRV27895.1"/>
    <property type="molecule type" value="Genomic_DNA"/>
</dbReference>
<dbReference type="Gene3D" id="3.20.20.140">
    <property type="entry name" value="Metal-dependent hydrolases"/>
    <property type="match status" value="1"/>
</dbReference>
<comment type="caution">
    <text evidence="15">The sequence shown here is derived from an EMBL/GenBank/DDBJ whole genome shotgun (WGS) entry which is preliminary data.</text>
</comment>
<dbReference type="SUPFAM" id="SSF51338">
    <property type="entry name" value="Composite domain of metallo-dependent hydrolases"/>
    <property type="match status" value="2"/>
</dbReference>
<evidence type="ECO:0000256" key="12">
    <source>
        <dbReference type="RuleBase" id="RU000510"/>
    </source>
</evidence>
<gene>
    <name evidence="6 15" type="primary">ureC</name>
    <name evidence="15" type="ORF">EWV40_00190</name>
</gene>
<dbReference type="Pfam" id="PF00449">
    <property type="entry name" value="Urease_alpha"/>
    <property type="match status" value="1"/>
</dbReference>
<keyword evidence="2 6" id="KW-0533">Nickel</keyword>
<feature type="modified residue" description="N6-carboxylysine" evidence="6 8">
    <location>
        <position position="219"/>
    </location>
</feature>
<feature type="binding site" evidence="6 9">
    <location>
        <position position="274"/>
    </location>
    <ligand>
        <name>Ni(2+)</name>
        <dbReference type="ChEBI" id="CHEBI:49786"/>
        <label>2</label>
    </ligand>
</feature>
<evidence type="ECO:0000256" key="13">
    <source>
        <dbReference type="RuleBase" id="RU004158"/>
    </source>
</evidence>
<dbReference type="SUPFAM" id="SSF51556">
    <property type="entry name" value="Metallo-dependent hydrolases"/>
    <property type="match status" value="1"/>
</dbReference>
<dbReference type="InterPro" id="IPR029754">
    <property type="entry name" value="Urease_Ni-bd"/>
</dbReference>
<comment type="cofactor">
    <cofactor evidence="6 9 12">
        <name>Ni cation</name>
        <dbReference type="ChEBI" id="CHEBI:25516"/>
    </cofactor>
    <text evidence="6 9 12">Binds 2 nickel ions per subunit.</text>
</comment>
<dbReference type="NCBIfam" id="NF009685">
    <property type="entry name" value="PRK13206.1"/>
    <property type="match status" value="1"/>
</dbReference>
<keyword evidence="6 11" id="KW-0963">Cytoplasm</keyword>
<dbReference type="InterPro" id="IPR017951">
    <property type="entry name" value="Urease_asu_c"/>
</dbReference>
<feature type="binding site" description="via carbamate group" evidence="6 9">
    <location>
        <position position="219"/>
    </location>
    <ligand>
        <name>Ni(2+)</name>
        <dbReference type="ChEBI" id="CHEBI:49786"/>
        <label>1</label>
    </ligand>
</feature>
<evidence type="ECO:0000256" key="1">
    <source>
        <dbReference type="ARBA" id="ARBA00004897"/>
    </source>
</evidence>
<dbReference type="UniPathway" id="UPA00258">
    <property type="reaction ID" value="UER00370"/>
</dbReference>
<dbReference type="NCBIfam" id="NF009686">
    <property type="entry name" value="PRK13207.1"/>
    <property type="match status" value="1"/>
</dbReference>
<dbReference type="EC" id="3.5.1.5" evidence="6 7"/>
<dbReference type="InterPro" id="IPR011059">
    <property type="entry name" value="Metal-dep_hydrolase_composite"/>
</dbReference>
<dbReference type="InterPro" id="IPR006680">
    <property type="entry name" value="Amidohydro-rel"/>
</dbReference>
<evidence type="ECO:0000256" key="9">
    <source>
        <dbReference type="PIRSR" id="PIRSR611612-51"/>
    </source>
</evidence>
<feature type="active site" description="Proton donor" evidence="6 10">
    <location>
        <position position="322"/>
    </location>
</feature>
<dbReference type="PROSITE" id="PS00145">
    <property type="entry name" value="UREASE_2"/>
    <property type="match status" value="1"/>
</dbReference>
<dbReference type="AlphaFoldDB" id="A0A552M5X9"/>
<evidence type="ECO:0000256" key="2">
    <source>
        <dbReference type="ARBA" id="ARBA00022596"/>
    </source>
</evidence>
<dbReference type="HAMAP" id="MF_01953">
    <property type="entry name" value="Urease_alpha"/>
    <property type="match status" value="1"/>
</dbReference>
<dbReference type="PROSITE" id="PS51368">
    <property type="entry name" value="UREASE_3"/>
    <property type="match status" value="1"/>
</dbReference>
<protein>
    <recommendedName>
        <fullName evidence="6 7">Urease subunit alpha</fullName>
        <ecNumber evidence="6 7">3.5.1.5</ecNumber>
    </recommendedName>
    <alternativeName>
        <fullName evidence="6">Urea amidohydrolase subunit alpha</fullName>
    </alternativeName>
</protein>
<feature type="binding site" description="via carbamate group" evidence="6 9">
    <location>
        <position position="219"/>
    </location>
    <ligand>
        <name>Ni(2+)</name>
        <dbReference type="ChEBI" id="CHEBI:49786"/>
        <label>2</label>
    </ligand>
</feature>
<sequence>MNYRIDRRTYAETYGPTVGDKVRLADTELFIEVEKDFTTYGDEVKFGGGKVIRDGMGQSPISREDGAVDLVITNALILDWWGIVKADVGIKDGKIYKIGKAGNPHIQDNVDIIIGPATEALAGEGMILTAGGIDAHIHFICPQQIETAIASGITTMIGGGTGPATGTNATTCTPGEWNIYRMLEAAEAFPMNLGFLGKGNSSQPEGLAEQVKAGVIGLKLHEDWGTTPAAIDTCLSVADKYDVQVAIHTDTLNEAGFVEATIAAFKNRVIHTYHTEGAGGGHAPDIIRVCGEMNVLPSSTNPTRPYTTNTLEEHLDMLMVCHHLDRSIPEDVAFAESRIRRETIAAEDILHDLGAFSIISSDSQAMGRVGEVIIRTWQTAHKMRVQRGRLTGETSENDNLRARRYIAKYTINPAITHGISDHVGSIEVGKLADLVLWKPAFFGVKPEIVLKGGLIAWAQMGDANASIPTPQPVYMRPMFASFGGAIAKTSLTFVSKYAMKAGIPEKLKLKKTAVAVSNTRNISKASMKLNDALPRMEVNPETYEVRADGELLICEPATVLPMAQRYFLF</sequence>
<dbReference type="InterPro" id="IPR005848">
    <property type="entry name" value="Urease_asu"/>
</dbReference>
<evidence type="ECO:0000259" key="14">
    <source>
        <dbReference type="PROSITE" id="PS51368"/>
    </source>
</evidence>
<name>A0A552M5X9_9CHRO</name>
<accession>A0A552M5X9</accession>
<dbReference type="InterPro" id="IPR032466">
    <property type="entry name" value="Metal_Hydrolase"/>
</dbReference>
<dbReference type="Pfam" id="PF01979">
    <property type="entry name" value="Amidohydro_1"/>
    <property type="match status" value="1"/>
</dbReference>
<feature type="binding site" evidence="6 9">
    <location>
        <position position="362"/>
    </location>
    <ligand>
        <name>Ni(2+)</name>
        <dbReference type="ChEBI" id="CHEBI:49786"/>
        <label>1</label>
    </ligand>
</feature>
<reference evidence="15 16" key="1">
    <citation type="submission" date="2019-01" db="EMBL/GenBank/DDBJ databases">
        <title>Coherence of Microcystis species and biogeography revealed through population genomics.</title>
        <authorList>
            <person name="Perez-Carrascal O.M."/>
            <person name="Terrat Y."/>
            <person name="Giani A."/>
            <person name="Fortin N."/>
            <person name="Tromas N."/>
            <person name="Shapiro B.J."/>
        </authorList>
    </citation>
    <scope>NUCLEOTIDE SEQUENCE [LARGE SCALE GENOMIC DNA]</scope>
    <source>
        <strain evidence="15">Mf_WU_F_19750830_S460</strain>
    </source>
</reference>